<dbReference type="OrthoDB" id="8627838at2"/>
<dbReference type="Pfam" id="PF03401">
    <property type="entry name" value="TctC"/>
    <property type="match status" value="1"/>
</dbReference>
<dbReference type="SUPFAM" id="SSF53850">
    <property type="entry name" value="Periplasmic binding protein-like II"/>
    <property type="match status" value="1"/>
</dbReference>
<comment type="caution">
    <text evidence="3">The sequence shown here is derived from an EMBL/GenBank/DDBJ whole genome shotgun (WGS) entry which is preliminary data.</text>
</comment>
<dbReference type="Gene3D" id="3.40.190.10">
    <property type="entry name" value="Periplasmic binding protein-like II"/>
    <property type="match status" value="1"/>
</dbReference>
<feature type="chain" id="PRO_5022230135" evidence="2">
    <location>
        <begin position="16"/>
        <end position="318"/>
    </location>
</feature>
<dbReference type="InterPro" id="IPR005064">
    <property type="entry name" value="BUG"/>
</dbReference>
<accession>A0A556AKQ3</accession>
<evidence type="ECO:0000313" key="4">
    <source>
        <dbReference type="Proteomes" id="UP000318405"/>
    </source>
</evidence>
<dbReference type="EMBL" id="VLTJ01000028">
    <property type="protein sequence ID" value="TSH93468.1"/>
    <property type="molecule type" value="Genomic_DNA"/>
</dbReference>
<keyword evidence="4" id="KW-1185">Reference proteome</keyword>
<dbReference type="CDD" id="cd13578">
    <property type="entry name" value="PBP2_Bug27"/>
    <property type="match status" value="1"/>
</dbReference>
<dbReference type="Gene3D" id="3.40.190.150">
    <property type="entry name" value="Bordetella uptake gene, domain 1"/>
    <property type="match status" value="1"/>
</dbReference>
<organism evidence="3 4">
    <name type="scientific">Verticiella sediminum</name>
    <dbReference type="NCBI Taxonomy" id="1247510"/>
    <lineage>
        <taxon>Bacteria</taxon>
        <taxon>Pseudomonadati</taxon>
        <taxon>Pseudomonadota</taxon>
        <taxon>Betaproteobacteria</taxon>
        <taxon>Burkholderiales</taxon>
        <taxon>Alcaligenaceae</taxon>
        <taxon>Verticiella</taxon>
    </lineage>
</organism>
<protein>
    <submittedName>
        <fullName evidence="3">Tripartite tricarboxylate transporter substrate binding protein</fullName>
    </submittedName>
</protein>
<sequence>MVAALAVALSSTASAAEEAFPSKPIRLIVPFPAGGPTDLAARAIGQGLSSSLGTPVMVDNRPGGNGIIGAMALKSAPADGYTLMISSLGIAINSYLFDQVPYDINKDFDPLSLVLTVPMVVVVNPSVLPVDNLADLVTYLKEHPTTVNYGSAGSGGSSHLIAEYFKYRTGTAITHIPYKGSAPAIIDLVGGQVQVMFDTLTTSGPFINAGKLRLLAVTTAQRLPQYPDVPTMGEALGADDFEASSWYGMYAPAGTPKPIVEQLSQRINELLKQPEVIARLNEIGALALGSSPEELVRYQLAEQDKWRKVIKAAGIKGD</sequence>
<dbReference type="AlphaFoldDB" id="A0A556AKQ3"/>
<dbReference type="PIRSF" id="PIRSF017082">
    <property type="entry name" value="YflP"/>
    <property type="match status" value="1"/>
</dbReference>
<evidence type="ECO:0000256" key="1">
    <source>
        <dbReference type="ARBA" id="ARBA00006987"/>
    </source>
</evidence>
<evidence type="ECO:0000256" key="2">
    <source>
        <dbReference type="SAM" id="SignalP"/>
    </source>
</evidence>
<feature type="signal peptide" evidence="2">
    <location>
        <begin position="1"/>
        <end position="15"/>
    </location>
</feature>
<proteinExistence type="inferred from homology"/>
<comment type="similarity">
    <text evidence="1">Belongs to the UPF0065 (bug) family.</text>
</comment>
<dbReference type="Proteomes" id="UP000318405">
    <property type="component" value="Unassembled WGS sequence"/>
</dbReference>
<name>A0A556AKQ3_9BURK</name>
<keyword evidence="2" id="KW-0732">Signal</keyword>
<evidence type="ECO:0000313" key="3">
    <source>
        <dbReference type="EMBL" id="TSH93468.1"/>
    </source>
</evidence>
<dbReference type="PANTHER" id="PTHR42928:SF5">
    <property type="entry name" value="BLR1237 PROTEIN"/>
    <property type="match status" value="1"/>
</dbReference>
<dbReference type="InterPro" id="IPR042100">
    <property type="entry name" value="Bug_dom1"/>
</dbReference>
<gene>
    <name evidence="3" type="ORF">FOZ76_14300</name>
</gene>
<reference evidence="3 4" key="1">
    <citation type="submission" date="2019-07" db="EMBL/GenBank/DDBJ databases">
        <title>Qingshengfaniella alkalisoli gen. nov., sp. nov., isolated from saline soil.</title>
        <authorList>
            <person name="Xu L."/>
            <person name="Huang X.-X."/>
            <person name="Sun J.-Q."/>
        </authorList>
    </citation>
    <scope>NUCLEOTIDE SEQUENCE [LARGE SCALE GENOMIC DNA]</scope>
    <source>
        <strain evidence="3 4">DSM 27279</strain>
    </source>
</reference>
<dbReference type="PANTHER" id="PTHR42928">
    <property type="entry name" value="TRICARBOXYLATE-BINDING PROTEIN"/>
    <property type="match status" value="1"/>
</dbReference>